<dbReference type="InterPro" id="IPR008030">
    <property type="entry name" value="NmrA-like"/>
</dbReference>
<organism evidence="4 5">
    <name type="scientific">Myriangium duriaei CBS 260.36</name>
    <dbReference type="NCBI Taxonomy" id="1168546"/>
    <lineage>
        <taxon>Eukaryota</taxon>
        <taxon>Fungi</taxon>
        <taxon>Dikarya</taxon>
        <taxon>Ascomycota</taxon>
        <taxon>Pezizomycotina</taxon>
        <taxon>Dothideomycetes</taxon>
        <taxon>Dothideomycetidae</taxon>
        <taxon>Myriangiales</taxon>
        <taxon>Myriangiaceae</taxon>
        <taxon>Myriangium</taxon>
    </lineage>
</organism>
<accession>A0A9P4MDR2</accession>
<sequence>MTSRRRILVTGATGKQGGALIKALLSKPTNDFEIYALTRDIHSNSAKQLSKQDVHLIEGNLDNVEAIFGQVTKPVWGVFSVPILDRGTKKEELQSKSLTKAAVASGVSHIVFTATDRGGQEESENNPTSVPHFASKFRIEEDIKSTVSASGGALTYTFLRPVAFYENISNNFLGRAFVSMWRLNGDTRKLQMISTSDIGEIAAEAFLHAKEEEFCNKAISLAGDELSPADAARIFQEETGRALPQTYQWLGWALRYMIPDLRHMFAWFRSTGFGADLQVIKNNYPFVADFRTWLRDNSDWARKS</sequence>
<dbReference type="InterPro" id="IPR051164">
    <property type="entry name" value="NmrA-like_oxidored"/>
</dbReference>
<proteinExistence type="inferred from homology"/>
<keyword evidence="2" id="KW-0521">NADP</keyword>
<dbReference type="SUPFAM" id="SSF51735">
    <property type="entry name" value="NAD(P)-binding Rossmann-fold domains"/>
    <property type="match status" value="1"/>
</dbReference>
<feature type="domain" description="NmrA-like" evidence="3">
    <location>
        <begin position="5"/>
        <end position="249"/>
    </location>
</feature>
<comment type="similarity">
    <text evidence="1">Belongs to the NmrA-type oxidoreductase family.</text>
</comment>
<evidence type="ECO:0000313" key="4">
    <source>
        <dbReference type="EMBL" id="KAF2149142.1"/>
    </source>
</evidence>
<dbReference type="OrthoDB" id="9997102at2759"/>
<evidence type="ECO:0000259" key="3">
    <source>
        <dbReference type="Pfam" id="PF05368"/>
    </source>
</evidence>
<keyword evidence="5" id="KW-1185">Reference proteome</keyword>
<dbReference type="Gene3D" id="3.40.50.720">
    <property type="entry name" value="NAD(P)-binding Rossmann-like Domain"/>
    <property type="match status" value="1"/>
</dbReference>
<dbReference type="InterPro" id="IPR036291">
    <property type="entry name" value="NAD(P)-bd_dom_sf"/>
</dbReference>
<dbReference type="CDD" id="cd05251">
    <property type="entry name" value="NmrA_like_SDR_a"/>
    <property type="match status" value="1"/>
</dbReference>
<dbReference type="PANTHER" id="PTHR42748:SF7">
    <property type="entry name" value="NMRA LIKE REDOX SENSOR 1-RELATED"/>
    <property type="match status" value="1"/>
</dbReference>
<gene>
    <name evidence="4" type="ORF">K461DRAFT_282591</name>
</gene>
<dbReference type="Pfam" id="PF05368">
    <property type="entry name" value="NmrA"/>
    <property type="match status" value="1"/>
</dbReference>
<dbReference type="EMBL" id="ML996092">
    <property type="protein sequence ID" value="KAF2149142.1"/>
    <property type="molecule type" value="Genomic_DNA"/>
</dbReference>
<name>A0A9P4MDR2_9PEZI</name>
<evidence type="ECO:0000256" key="1">
    <source>
        <dbReference type="ARBA" id="ARBA00006328"/>
    </source>
</evidence>
<evidence type="ECO:0000256" key="2">
    <source>
        <dbReference type="ARBA" id="ARBA00022857"/>
    </source>
</evidence>
<dbReference type="GO" id="GO:0005634">
    <property type="term" value="C:nucleus"/>
    <property type="evidence" value="ECO:0007669"/>
    <property type="project" value="TreeGrafter"/>
</dbReference>
<reference evidence="4" key="1">
    <citation type="journal article" date="2020" name="Stud. Mycol.">
        <title>101 Dothideomycetes genomes: a test case for predicting lifestyles and emergence of pathogens.</title>
        <authorList>
            <person name="Haridas S."/>
            <person name="Albert R."/>
            <person name="Binder M."/>
            <person name="Bloem J."/>
            <person name="Labutti K."/>
            <person name="Salamov A."/>
            <person name="Andreopoulos B."/>
            <person name="Baker S."/>
            <person name="Barry K."/>
            <person name="Bills G."/>
            <person name="Bluhm B."/>
            <person name="Cannon C."/>
            <person name="Castanera R."/>
            <person name="Culley D."/>
            <person name="Daum C."/>
            <person name="Ezra D."/>
            <person name="Gonzalez J."/>
            <person name="Henrissat B."/>
            <person name="Kuo A."/>
            <person name="Liang C."/>
            <person name="Lipzen A."/>
            <person name="Lutzoni F."/>
            <person name="Magnuson J."/>
            <person name="Mondo S."/>
            <person name="Nolan M."/>
            <person name="Ohm R."/>
            <person name="Pangilinan J."/>
            <person name="Park H.-J."/>
            <person name="Ramirez L."/>
            <person name="Alfaro M."/>
            <person name="Sun H."/>
            <person name="Tritt A."/>
            <person name="Yoshinaga Y."/>
            <person name="Zwiers L.-H."/>
            <person name="Turgeon B."/>
            <person name="Goodwin S."/>
            <person name="Spatafora J."/>
            <person name="Crous P."/>
            <person name="Grigoriev I."/>
        </authorList>
    </citation>
    <scope>NUCLEOTIDE SEQUENCE</scope>
    <source>
        <strain evidence="4">CBS 260.36</strain>
    </source>
</reference>
<dbReference type="AlphaFoldDB" id="A0A9P4MDR2"/>
<comment type="caution">
    <text evidence="4">The sequence shown here is derived from an EMBL/GenBank/DDBJ whole genome shotgun (WGS) entry which is preliminary data.</text>
</comment>
<dbReference type="PANTHER" id="PTHR42748">
    <property type="entry name" value="NITROGEN METABOLITE REPRESSION PROTEIN NMRA FAMILY MEMBER"/>
    <property type="match status" value="1"/>
</dbReference>
<dbReference type="Proteomes" id="UP000799439">
    <property type="component" value="Unassembled WGS sequence"/>
</dbReference>
<protein>
    <submittedName>
        <fullName evidence="4">NAD(P)-binding protein</fullName>
    </submittedName>
</protein>
<dbReference type="Gene3D" id="3.90.25.10">
    <property type="entry name" value="UDP-galactose 4-epimerase, domain 1"/>
    <property type="match status" value="1"/>
</dbReference>
<evidence type="ECO:0000313" key="5">
    <source>
        <dbReference type="Proteomes" id="UP000799439"/>
    </source>
</evidence>